<gene>
    <name evidence="8" type="ORF">PVAND_001215</name>
</gene>
<dbReference type="EMBL" id="JADBJN010000003">
    <property type="protein sequence ID" value="KAG5670990.1"/>
    <property type="molecule type" value="Genomic_DNA"/>
</dbReference>
<dbReference type="InterPro" id="IPR039361">
    <property type="entry name" value="Cyclin"/>
</dbReference>
<dbReference type="Pfam" id="PF00134">
    <property type="entry name" value="Cyclin_N"/>
    <property type="match status" value="1"/>
</dbReference>
<dbReference type="InterPro" id="IPR036915">
    <property type="entry name" value="Cyclin-like_sf"/>
</dbReference>
<dbReference type="GO" id="GO:0005634">
    <property type="term" value="C:nucleus"/>
    <property type="evidence" value="ECO:0007669"/>
    <property type="project" value="UniProtKB-ARBA"/>
</dbReference>
<dbReference type="SMART" id="SM01332">
    <property type="entry name" value="Cyclin_C"/>
    <property type="match status" value="1"/>
</dbReference>
<evidence type="ECO:0000313" key="9">
    <source>
        <dbReference type="Proteomes" id="UP001107558"/>
    </source>
</evidence>
<dbReference type="SMART" id="SM00385">
    <property type="entry name" value="CYCLIN"/>
    <property type="match status" value="2"/>
</dbReference>
<dbReference type="CDD" id="cd20507">
    <property type="entry name" value="CYCLIN_CCNB1-like_rpt1"/>
    <property type="match status" value="1"/>
</dbReference>
<comment type="similarity">
    <text evidence="4">Belongs to the cyclin family.</text>
</comment>
<keyword evidence="3" id="KW-0131">Cell cycle</keyword>
<dbReference type="InterPro" id="IPR006671">
    <property type="entry name" value="Cyclin_N"/>
</dbReference>
<feature type="domain" description="Cyclin-like" evidence="6">
    <location>
        <begin position="300"/>
        <end position="385"/>
    </location>
</feature>
<evidence type="ECO:0000259" key="6">
    <source>
        <dbReference type="SMART" id="SM00385"/>
    </source>
</evidence>
<dbReference type="Gene3D" id="1.10.472.10">
    <property type="entry name" value="Cyclin-like"/>
    <property type="match status" value="2"/>
</dbReference>
<keyword evidence="2 4" id="KW-0195">Cyclin</keyword>
<organism evidence="8 9">
    <name type="scientific">Polypedilum vanderplanki</name>
    <name type="common">Sleeping chironomid midge</name>
    <dbReference type="NCBI Taxonomy" id="319348"/>
    <lineage>
        <taxon>Eukaryota</taxon>
        <taxon>Metazoa</taxon>
        <taxon>Ecdysozoa</taxon>
        <taxon>Arthropoda</taxon>
        <taxon>Hexapoda</taxon>
        <taxon>Insecta</taxon>
        <taxon>Pterygota</taxon>
        <taxon>Neoptera</taxon>
        <taxon>Endopterygota</taxon>
        <taxon>Diptera</taxon>
        <taxon>Nematocera</taxon>
        <taxon>Chironomoidea</taxon>
        <taxon>Chironomidae</taxon>
        <taxon>Chironominae</taxon>
        <taxon>Polypedilum</taxon>
        <taxon>Polypedilum</taxon>
    </lineage>
</organism>
<accession>A0A9J6BNJ2</accession>
<feature type="compositionally biased region" description="Polar residues" evidence="5">
    <location>
        <begin position="36"/>
        <end position="46"/>
    </location>
</feature>
<feature type="domain" description="Cyclin C-terminal" evidence="7">
    <location>
        <begin position="296"/>
        <end position="420"/>
    </location>
</feature>
<evidence type="ECO:0000256" key="5">
    <source>
        <dbReference type="SAM" id="MobiDB-lite"/>
    </source>
</evidence>
<dbReference type="PROSITE" id="PS00292">
    <property type="entry name" value="CYCLINS"/>
    <property type="match status" value="1"/>
</dbReference>
<feature type="region of interest" description="Disordered" evidence="5">
    <location>
        <begin position="1"/>
        <end position="70"/>
    </location>
</feature>
<feature type="compositionally biased region" description="Basic and acidic residues" evidence="5">
    <location>
        <begin position="48"/>
        <end position="63"/>
    </location>
</feature>
<reference evidence="8" key="1">
    <citation type="submission" date="2021-03" db="EMBL/GenBank/DDBJ databases">
        <title>Chromosome level genome of the anhydrobiotic midge Polypedilum vanderplanki.</title>
        <authorList>
            <person name="Yoshida Y."/>
            <person name="Kikawada T."/>
            <person name="Gusev O."/>
        </authorList>
    </citation>
    <scope>NUCLEOTIDE SEQUENCE</scope>
    <source>
        <strain evidence="8">NIAS01</strain>
        <tissue evidence="8">Whole body or cell culture</tissue>
    </source>
</reference>
<evidence type="ECO:0000313" key="8">
    <source>
        <dbReference type="EMBL" id="KAG5670990.1"/>
    </source>
</evidence>
<keyword evidence="1" id="KW-0132">Cell division</keyword>
<feature type="compositionally biased region" description="Basic and acidic residues" evidence="5">
    <location>
        <begin position="1"/>
        <end position="34"/>
    </location>
</feature>
<name>A0A9J6BNJ2_POLVA</name>
<evidence type="ECO:0000256" key="3">
    <source>
        <dbReference type="ARBA" id="ARBA00023306"/>
    </source>
</evidence>
<evidence type="ECO:0000256" key="1">
    <source>
        <dbReference type="ARBA" id="ARBA00022618"/>
    </source>
</evidence>
<dbReference type="InterPro" id="IPR004367">
    <property type="entry name" value="Cyclin_C-dom"/>
</dbReference>
<dbReference type="InterPro" id="IPR048258">
    <property type="entry name" value="Cyclins_cyclin-box"/>
</dbReference>
<feature type="domain" description="Cyclin-like" evidence="6">
    <location>
        <begin position="202"/>
        <end position="287"/>
    </location>
</feature>
<dbReference type="Pfam" id="PF02984">
    <property type="entry name" value="Cyclin_C"/>
    <property type="match status" value="1"/>
</dbReference>
<dbReference type="GO" id="GO:0051301">
    <property type="term" value="P:cell division"/>
    <property type="evidence" value="ECO:0007669"/>
    <property type="project" value="UniProtKB-KW"/>
</dbReference>
<evidence type="ECO:0000256" key="2">
    <source>
        <dbReference type="ARBA" id="ARBA00023127"/>
    </source>
</evidence>
<dbReference type="Proteomes" id="UP001107558">
    <property type="component" value="Chromosome 3"/>
</dbReference>
<dbReference type="PANTHER" id="PTHR10177">
    <property type="entry name" value="CYCLINS"/>
    <property type="match status" value="1"/>
</dbReference>
<proteinExistence type="inferred from homology"/>
<evidence type="ECO:0000256" key="4">
    <source>
        <dbReference type="RuleBase" id="RU000383"/>
    </source>
</evidence>
<dbReference type="AlphaFoldDB" id="A0A9J6BNJ2"/>
<dbReference type="InterPro" id="IPR046965">
    <property type="entry name" value="Cyclin_A/B-like"/>
</dbReference>
<dbReference type="OrthoDB" id="5590282at2759"/>
<dbReference type="FunFam" id="1.10.472.10:FF:000001">
    <property type="entry name" value="G2/mitotic-specific cyclin"/>
    <property type="match status" value="1"/>
</dbReference>
<dbReference type="GO" id="GO:0016538">
    <property type="term" value="F:cyclin-dependent protein serine/threonine kinase regulator activity"/>
    <property type="evidence" value="ECO:0007669"/>
    <property type="project" value="InterPro"/>
</dbReference>
<dbReference type="GO" id="GO:0044772">
    <property type="term" value="P:mitotic cell cycle phase transition"/>
    <property type="evidence" value="ECO:0007669"/>
    <property type="project" value="InterPro"/>
</dbReference>
<dbReference type="SUPFAM" id="SSF47954">
    <property type="entry name" value="Cyclin-like"/>
    <property type="match status" value="2"/>
</dbReference>
<sequence length="432" mass="50152">MPQIRIAKDRDQNEMVEKKPTRKTQTDGTKRKVLSDLNNRQLTNNAFRKPEKKSTENSKEKKQISSLQPKKAVSFPKELITSDILIPRDDRSKHTVSRTLLERLLLNPRKQLPTANSKSRFLALQNVRNKEPGLDFLEKKSGHSFEEIKNIDAKDKDTARVSQYVNDIYAYLMQLENSFIIQPNFLDKHPDLTPNMRAILAEWINEVHVEFNLTTEVYFLAISILDRYTQKINNIPRRSYQLIGTTALFIASKYEEIYPHKVAEFVYITDDAYTTQQIITMEFEILKSLDFRLNIPLSIHFIRRFFKAANISKTQYIACRYLLEIATVDFELSTKLPSEIAAATLYIILYIYNTRKQNDIWTPTLEFYTTYKADDLQSTVSKLAKVVLSAVEDDYDSTMQFVIKKYAKSVYDSVSTSEELTGGKIQELAMKN</sequence>
<comment type="caution">
    <text evidence="8">The sequence shown here is derived from an EMBL/GenBank/DDBJ whole genome shotgun (WGS) entry which is preliminary data.</text>
</comment>
<evidence type="ECO:0000259" key="7">
    <source>
        <dbReference type="SMART" id="SM01332"/>
    </source>
</evidence>
<keyword evidence="9" id="KW-1185">Reference proteome</keyword>
<protein>
    <submittedName>
        <fullName evidence="8">Uncharacterized protein</fullName>
    </submittedName>
</protein>
<dbReference type="InterPro" id="IPR013763">
    <property type="entry name" value="Cyclin-like_dom"/>
</dbReference>
<dbReference type="PIRSF" id="PIRSF001771">
    <property type="entry name" value="Cyclin_A_B_D_E"/>
    <property type="match status" value="1"/>
</dbReference>